<dbReference type="CDD" id="cd12940">
    <property type="entry name" value="LEM_LAP2_LEMD1"/>
    <property type="match status" value="1"/>
</dbReference>
<evidence type="ECO:0000256" key="2">
    <source>
        <dbReference type="ARBA" id="ARBA00022481"/>
    </source>
</evidence>
<dbReference type="Pfam" id="PF03020">
    <property type="entry name" value="LEM"/>
    <property type="match status" value="1"/>
</dbReference>
<dbReference type="Xenbase" id="XB-GENE-488988">
    <property type="gene designation" value="tmpo"/>
</dbReference>
<evidence type="ECO:0000256" key="3">
    <source>
        <dbReference type="ARBA" id="ARBA00022553"/>
    </source>
</evidence>
<evidence type="ECO:0000256" key="4">
    <source>
        <dbReference type="ARBA" id="ARBA00022990"/>
    </source>
</evidence>
<dbReference type="AGR" id="Xenbase:XB-GENE-488988"/>
<dbReference type="GeneID" id="394536"/>
<keyword evidence="3" id="KW-0597">Phosphoprotein</keyword>
<dbReference type="InterPro" id="IPR003887">
    <property type="entry name" value="LEM_dom"/>
</dbReference>
<evidence type="ECO:0000313" key="12">
    <source>
        <dbReference type="Xenbase" id="XB-GENE-488988"/>
    </source>
</evidence>
<feature type="region of interest" description="Disordered" evidence="6">
    <location>
        <begin position="210"/>
        <end position="229"/>
    </location>
</feature>
<feature type="compositionally biased region" description="Basic and acidic residues" evidence="6">
    <location>
        <begin position="166"/>
        <end position="180"/>
    </location>
</feature>
<evidence type="ECO:0000256" key="7">
    <source>
        <dbReference type="SAM" id="Phobius"/>
    </source>
</evidence>
<dbReference type="Gene3D" id="1.10.720.40">
    <property type="match status" value="2"/>
</dbReference>
<dbReference type="SMART" id="SM00540">
    <property type="entry name" value="LEM"/>
    <property type="match status" value="1"/>
</dbReference>
<name>A0A8J0SI10_XENTR</name>
<keyword evidence="10" id="KW-1185">Reference proteome</keyword>
<evidence type="ECO:0000313" key="11">
    <source>
        <dbReference type="RefSeq" id="XP_012814199.1"/>
    </source>
</evidence>
<feature type="transmembrane region" description="Helical" evidence="7">
    <location>
        <begin position="477"/>
        <end position="498"/>
    </location>
</feature>
<reference evidence="11" key="1">
    <citation type="submission" date="2025-08" db="UniProtKB">
        <authorList>
            <consortium name="RefSeq"/>
        </authorList>
    </citation>
    <scope>IDENTIFICATION</scope>
    <source>
        <strain evidence="11">Nigerian</strain>
        <tissue evidence="11">Liver and blood</tissue>
    </source>
</reference>
<keyword evidence="5" id="KW-0238">DNA-binding</keyword>
<proteinExistence type="inferred from homology"/>
<keyword evidence="7" id="KW-1133">Transmembrane helix</keyword>
<keyword evidence="7" id="KW-0472">Membrane</keyword>
<dbReference type="PROSITE" id="PS50954">
    <property type="entry name" value="LEM"/>
    <property type="match status" value="1"/>
</dbReference>
<dbReference type="Pfam" id="PF08198">
    <property type="entry name" value="Thymopoietin"/>
    <property type="match status" value="1"/>
</dbReference>
<feature type="domain" description="LEM-like" evidence="9">
    <location>
        <begin position="5"/>
        <end position="48"/>
    </location>
</feature>
<feature type="region of interest" description="Disordered" evidence="6">
    <location>
        <begin position="47"/>
        <end position="99"/>
    </location>
</feature>
<organism evidence="10 11">
    <name type="scientific">Xenopus tropicalis</name>
    <name type="common">Western clawed frog</name>
    <name type="synonym">Silurana tropicalis</name>
    <dbReference type="NCBI Taxonomy" id="8364"/>
    <lineage>
        <taxon>Eukaryota</taxon>
        <taxon>Metazoa</taxon>
        <taxon>Chordata</taxon>
        <taxon>Craniata</taxon>
        <taxon>Vertebrata</taxon>
        <taxon>Euteleostomi</taxon>
        <taxon>Amphibia</taxon>
        <taxon>Batrachia</taxon>
        <taxon>Anura</taxon>
        <taxon>Pipoidea</taxon>
        <taxon>Pipidae</taxon>
        <taxon>Xenopodinae</taxon>
        <taxon>Xenopus</taxon>
        <taxon>Silurana</taxon>
    </lineage>
</organism>
<dbReference type="InterPro" id="IPR013146">
    <property type="entry name" value="LEM-like_dom"/>
</dbReference>
<dbReference type="RefSeq" id="XP_012814199.1">
    <property type="nucleotide sequence ID" value="XM_012958745.2"/>
</dbReference>
<evidence type="ECO:0000259" key="8">
    <source>
        <dbReference type="PROSITE" id="PS50954"/>
    </source>
</evidence>
<dbReference type="SUPFAM" id="SSF63451">
    <property type="entry name" value="LEM domain"/>
    <property type="match status" value="2"/>
</dbReference>
<dbReference type="PROSITE" id="PS50955">
    <property type="entry name" value="LEM_LIKE"/>
    <property type="match status" value="1"/>
</dbReference>
<keyword evidence="4" id="KW-0007">Acetylation</keyword>
<evidence type="ECO:0000256" key="6">
    <source>
        <dbReference type="SAM" id="MobiDB-lite"/>
    </source>
</evidence>
<accession>A0A8J0SI10</accession>
<evidence type="ECO:0000256" key="5">
    <source>
        <dbReference type="ARBA" id="ARBA00023125"/>
    </source>
</evidence>
<dbReference type="CTD" id="7112"/>
<gene>
    <name evidence="11 12" type="primary">tmpo</name>
    <name evidence="11" type="synonym">cmd1t</name>
    <name evidence="11" type="synonym">lap2</name>
    <name evidence="11" type="synonym">pro0868</name>
    <name evidence="11" type="synonym">xlap2</name>
</gene>
<dbReference type="GO" id="GO:0005635">
    <property type="term" value="C:nuclear envelope"/>
    <property type="evidence" value="ECO:0007669"/>
    <property type="project" value="UniProtKB-ARBA"/>
</dbReference>
<dbReference type="InterPro" id="IPR051656">
    <property type="entry name" value="LEM_domain"/>
</dbReference>
<keyword evidence="7" id="KW-0812">Transmembrane</keyword>
<evidence type="ECO:0000259" key="9">
    <source>
        <dbReference type="PROSITE" id="PS50955"/>
    </source>
</evidence>
<feature type="compositionally biased region" description="Basic residues" evidence="6">
    <location>
        <begin position="68"/>
        <end position="78"/>
    </location>
</feature>
<dbReference type="FunFam" id="1.10.720.40:FF:000001">
    <property type="entry name" value="LEM domain containing 2, isoform CRA_a"/>
    <property type="match status" value="2"/>
</dbReference>
<dbReference type="CDD" id="cd12935">
    <property type="entry name" value="LEM_like"/>
    <property type="match status" value="1"/>
</dbReference>
<dbReference type="PANTHER" id="PTHR12019">
    <property type="entry name" value="LAMINA-ASSOCIATED POLYPEPTIDE THYMOPOIETIN"/>
    <property type="match status" value="1"/>
</dbReference>
<evidence type="ECO:0000256" key="1">
    <source>
        <dbReference type="ARBA" id="ARBA00007744"/>
    </source>
</evidence>
<dbReference type="Proteomes" id="UP000008143">
    <property type="component" value="Chromosome 3"/>
</dbReference>
<dbReference type="SMART" id="SM01261">
    <property type="entry name" value="Thymopoietin"/>
    <property type="match status" value="1"/>
</dbReference>
<dbReference type="OrthoDB" id="10072362at2759"/>
<protein>
    <submittedName>
        <fullName evidence="11">Thymopoietin isoform X3</fullName>
    </submittedName>
</protein>
<dbReference type="AlphaFoldDB" id="A0A8J0SI10"/>
<dbReference type="InterPro" id="IPR011015">
    <property type="entry name" value="LEM/LEM-like_dom_sf"/>
</dbReference>
<feature type="region of interest" description="Disordered" evidence="6">
    <location>
        <begin position="132"/>
        <end position="192"/>
    </location>
</feature>
<feature type="domain" description="LEM" evidence="8">
    <location>
        <begin position="91"/>
        <end position="135"/>
    </location>
</feature>
<keyword evidence="2" id="KW-0488">Methylation</keyword>
<sequence length="523" mass="59037">MPEFLQDPSVLTKDKLKSELVANNVTLPSGEQRKDVYVQLYLQHLTSQNRSTPDFSSDEEREATPVRGRGRPPGRKATKKTDKPQAEEKDDQNVTELSNEALKEELLKYGMKPGPILSNTRKVYEQRLAKLKEQGLASSASADSSKVDNKQNGNTDSEQYSDNEEETKIELTFEKREPLRGKPKTQVTVRNRRTEKTEIVSEDIVTEAAWTSGPSKSGPVQTVYKESTKLSRRTPRKRVVAPDPVPFDDADLAEVPSISETVVPASNQILTYAENKHFESRKVVDHVPESLKHAETLLSVSEFSELSRRTPKKQLISEKLQHLNVTRETESASSQIRLIDVDSIGYANPNDLLNTALIEETKNIDDDSLETPKKTKQLKITKFVTPVKKQLVEKTFEERRTERDILKEMFPNEIHTPTGISASCRRPIKGAAGRPLNSTEYKIDETYTSKYVSNVSKYTPAVEVKAEKVKPGRSIPVWIKILMFVLLAVFCFLVYQAMETNEGIAFSKFLLGITESNKTETDF</sequence>
<dbReference type="PANTHER" id="PTHR12019:SF9">
    <property type="entry name" value="THYMOPOIETIN"/>
    <property type="match status" value="1"/>
</dbReference>
<dbReference type="GO" id="GO:0003677">
    <property type="term" value="F:DNA binding"/>
    <property type="evidence" value="ECO:0007669"/>
    <property type="project" value="UniProtKB-KW"/>
</dbReference>
<evidence type="ECO:0000313" key="10">
    <source>
        <dbReference type="Proteomes" id="UP000008143"/>
    </source>
</evidence>
<comment type="similarity">
    <text evidence="1">Belongs to the LEM family.</text>
</comment>